<protein>
    <submittedName>
        <fullName evidence="2">Uncharacterized protein</fullName>
    </submittedName>
</protein>
<organism evidence="2 3">
    <name type="scientific">Punica granatum</name>
    <name type="common">Pomegranate</name>
    <dbReference type="NCBI Taxonomy" id="22663"/>
    <lineage>
        <taxon>Eukaryota</taxon>
        <taxon>Viridiplantae</taxon>
        <taxon>Streptophyta</taxon>
        <taxon>Embryophyta</taxon>
        <taxon>Tracheophyta</taxon>
        <taxon>Spermatophyta</taxon>
        <taxon>Magnoliopsida</taxon>
        <taxon>eudicotyledons</taxon>
        <taxon>Gunneridae</taxon>
        <taxon>Pentapetalae</taxon>
        <taxon>rosids</taxon>
        <taxon>malvids</taxon>
        <taxon>Myrtales</taxon>
        <taxon>Lythraceae</taxon>
        <taxon>Punica</taxon>
    </lineage>
</organism>
<evidence type="ECO:0000313" key="2">
    <source>
        <dbReference type="EMBL" id="PKI49919.1"/>
    </source>
</evidence>
<reference evidence="2 3" key="1">
    <citation type="submission" date="2017-11" db="EMBL/GenBank/DDBJ databases">
        <title>De-novo sequencing of pomegranate (Punica granatum L.) genome.</title>
        <authorList>
            <person name="Akparov Z."/>
            <person name="Amiraslanov A."/>
            <person name="Hajiyeva S."/>
            <person name="Abbasov M."/>
            <person name="Kaur K."/>
            <person name="Hamwieh A."/>
            <person name="Solovyev V."/>
            <person name="Salamov A."/>
            <person name="Braich B."/>
            <person name="Kosarev P."/>
            <person name="Mahmoud A."/>
            <person name="Hajiyev E."/>
            <person name="Babayeva S."/>
            <person name="Izzatullayeva V."/>
            <person name="Mammadov A."/>
            <person name="Mammadov A."/>
            <person name="Sharifova S."/>
            <person name="Ojaghi J."/>
            <person name="Eynullazada K."/>
            <person name="Bayramov B."/>
            <person name="Abdulazimova A."/>
            <person name="Shahmuradov I."/>
        </authorList>
    </citation>
    <scope>NUCLEOTIDE SEQUENCE [LARGE SCALE GENOMIC DNA]</scope>
    <source>
        <strain evidence="3">cv. AG2017</strain>
        <tissue evidence="2">Leaf</tissue>
    </source>
</reference>
<dbReference type="AlphaFoldDB" id="A0A2I0J103"/>
<dbReference type="Proteomes" id="UP000233551">
    <property type="component" value="Unassembled WGS sequence"/>
</dbReference>
<evidence type="ECO:0000256" key="1">
    <source>
        <dbReference type="SAM" id="MobiDB-lite"/>
    </source>
</evidence>
<name>A0A2I0J103_PUNGR</name>
<feature type="compositionally biased region" description="Basic and acidic residues" evidence="1">
    <location>
        <begin position="1"/>
        <end position="18"/>
    </location>
</feature>
<feature type="region of interest" description="Disordered" evidence="1">
    <location>
        <begin position="1"/>
        <end position="21"/>
    </location>
</feature>
<sequence>MQEPRKSQRSGRSTESDIGRTYVFRPELPEIRCTSTDGRDDGKRGRALKCASVCAGAQAGAREREQACLSRRARVCMRVYTREQASARLGT</sequence>
<accession>A0A2I0J103</accession>
<comment type="caution">
    <text evidence="2">The sequence shown here is derived from an EMBL/GenBank/DDBJ whole genome shotgun (WGS) entry which is preliminary data.</text>
</comment>
<dbReference type="EMBL" id="PGOL01002175">
    <property type="protein sequence ID" value="PKI49919.1"/>
    <property type="molecule type" value="Genomic_DNA"/>
</dbReference>
<evidence type="ECO:0000313" key="3">
    <source>
        <dbReference type="Proteomes" id="UP000233551"/>
    </source>
</evidence>
<keyword evidence="3" id="KW-1185">Reference proteome</keyword>
<gene>
    <name evidence="2" type="ORF">CRG98_029703</name>
</gene>
<proteinExistence type="predicted"/>